<evidence type="ECO:0000256" key="6">
    <source>
        <dbReference type="RuleBase" id="RU368028"/>
    </source>
</evidence>
<evidence type="ECO:0000256" key="1">
    <source>
        <dbReference type="ARBA" id="ARBA00011065"/>
    </source>
</evidence>
<dbReference type="GO" id="GO:0005634">
    <property type="term" value="C:nucleus"/>
    <property type="evidence" value="ECO:0007669"/>
    <property type="project" value="TreeGrafter"/>
</dbReference>
<evidence type="ECO:0000256" key="5">
    <source>
        <dbReference type="ARBA" id="ARBA00023306"/>
    </source>
</evidence>
<dbReference type="InterPro" id="IPR001763">
    <property type="entry name" value="Rhodanese-like_dom"/>
</dbReference>
<dbReference type="FunFam" id="3.40.250.10:FF:000036">
    <property type="entry name" value="M-phase inducer phosphatase"/>
    <property type="match status" value="1"/>
</dbReference>
<dbReference type="OMA" id="RREHDWI"/>
<comment type="catalytic activity">
    <reaction evidence="6">
        <text>O-phospho-L-tyrosyl-[protein] + H2O = L-tyrosyl-[protein] + phosphate</text>
        <dbReference type="Rhea" id="RHEA:10684"/>
        <dbReference type="Rhea" id="RHEA-COMP:10136"/>
        <dbReference type="Rhea" id="RHEA-COMP:20101"/>
        <dbReference type="ChEBI" id="CHEBI:15377"/>
        <dbReference type="ChEBI" id="CHEBI:43474"/>
        <dbReference type="ChEBI" id="CHEBI:46858"/>
        <dbReference type="ChEBI" id="CHEBI:61978"/>
        <dbReference type="EC" id="3.1.3.48"/>
    </reaction>
</comment>
<feature type="non-terminal residue" evidence="8">
    <location>
        <position position="1"/>
    </location>
</feature>
<dbReference type="EMBL" id="KB294243">
    <property type="protein sequence ID" value="ELU14841.1"/>
    <property type="molecule type" value="Genomic_DNA"/>
</dbReference>
<keyword evidence="6" id="KW-0498">Mitosis</keyword>
<reference evidence="8" key="1">
    <citation type="journal article" date="2013" name="Nature">
        <title>Insights into bilaterian evolution from three spiralian genomes.</title>
        <authorList>
            <person name="Simakov O."/>
            <person name="Marletaz F."/>
            <person name="Cho S.J."/>
            <person name="Edsinger-Gonzales E."/>
            <person name="Havlak P."/>
            <person name="Hellsten U."/>
            <person name="Kuo D.H."/>
            <person name="Larsson T."/>
            <person name="Lv J."/>
            <person name="Arendt D."/>
            <person name="Savage R."/>
            <person name="Osoegawa K."/>
            <person name="de Jong P."/>
            <person name="Grimwood J."/>
            <person name="Chapman J.A."/>
            <person name="Shapiro H."/>
            <person name="Aerts A."/>
            <person name="Otillar R.P."/>
            <person name="Terry A.Y."/>
            <person name="Boore J.L."/>
            <person name="Grigoriev I.V."/>
            <person name="Lindberg D.R."/>
            <person name="Seaver E.C."/>
            <person name="Weisblat D.A."/>
            <person name="Putnam N.H."/>
            <person name="Rokhsar D.S."/>
        </authorList>
    </citation>
    <scope>NUCLEOTIDE SEQUENCE</scope>
    <source>
        <strain evidence="8">I ESC-2004</strain>
    </source>
</reference>
<dbReference type="GO" id="GO:0110032">
    <property type="term" value="P:positive regulation of G2/MI transition of meiotic cell cycle"/>
    <property type="evidence" value="ECO:0007669"/>
    <property type="project" value="TreeGrafter"/>
</dbReference>
<dbReference type="GO" id="GO:0000086">
    <property type="term" value="P:G2/M transition of mitotic cell cycle"/>
    <property type="evidence" value="ECO:0007669"/>
    <property type="project" value="TreeGrafter"/>
</dbReference>
<name>R7VEW1_CAPTE</name>
<evidence type="ECO:0000256" key="4">
    <source>
        <dbReference type="ARBA" id="ARBA00022912"/>
    </source>
</evidence>
<gene>
    <name evidence="8" type="ORF">CAPTEDRAFT_128225</name>
</gene>
<dbReference type="GO" id="GO:0051301">
    <property type="term" value="P:cell division"/>
    <property type="evidence" value="ECO:0007669"/>
    <property type="project" value="UniProtKB-UniRule"/>
</dbReference>
<dbReference type="Gene3D" id="3.40.250.10">
    <property type="entry name" value="Rhodanese-like domain"/>
    <property type="match status" value="1"/>
</dbReference>
<dbReference type="Pfam" id="PF00581">
    <property type="entry name" value="Rhodanese"/>
    <property type="match status" value="1"/>
</dbReference>
<dbReference type="SUPFAM" id="SSF52821">
    <property type="entry name" value="Rhodanese/Cell cycle control phosphatase"/>
    <property type="match status" value="1"/>
</dbReference>
<dbReference type="InterPro" id="IPR000751">
    <property type="entry name" value="MPI_Phosphatase"/>
</dbReference>
<dbReference type="PANTHER" id="PTHR10828">
    <property type="entry name" value="M-PHASE INDUCER PHOSPHATASE DUAL SPECIFICITY PHOSPHATASE CDC25"/>
    <property type="match status" value="1"/>
</dbReference>
<dbReference type="GO" id="GO:0010971">
    <property type="term" value="P:positive regulation of G2/M transition of mitotic cell cycle"/>
    <property type="evidence" value="ECO:0007669"/>
    <property type="project" value="TreeGrafter"/>
</dbReference>
<dbReference type="CDD" id="cd01530">
    <property type="entry name" value="Cdc25"/>
    <property type="match status" value="1"/>
</dbReference>
<evidence type="ECO:0000259" key="7">
    <source>
        <dbReference type="PROSITE" id="PS50206"/>
    </source>
</evidence>
<comment type="function">
    <text evidence="6">Tyrosine protein phosphatase which functions as a dosage-dependent inducer of mitotic progression.</text>
</comment>
<dbReference type="GO" id="GO:0005737">
    <property type="term" value="C:cytoplasm"/>
    <property type="evidence" value="ECO:0007669"/>
    <property type="project" value="TreeGrafter"/>
</dbReference>
<keyword evidence="5 6" id="KW-0131">Cell cycle</keyword>
<keyword evidence="3 6" id="KW-0378">Hydrolase</keyword>
<dbReference type="EC" id="3.1.3.48" evidence="6"/>
<keyword evidence="2 6" id="KW-0132">Cell division</keyword>
<organism evidence="8">
    <name type="scientific">Capitella teleta</name>
    <name type="common">Polychaete worm</name>
    <dbReference type="NCBI Taxonomy" id="283909"/>
    <lineage>
        <taxon>Eukaryota</taxon>
        <taxon>Metazoa</taxon>
        <taxon>Spiralia</taxon>
        <taxon>Lophotrochozoa</taxon>
        <taxon>Annelida</taxon>
        <taxon>Polychaeta</taxon>
        <taxon>Sedentaria</taxon>
        <taxon>Scolecida</taxon>
        <taxon>Capitellidae</taxon>
        <taxon>Capitella</taxon>
    </lineage>
</organism>
<evidence type="ECO:0000256" key="3">
    <source>
        <dbReference type="ARBA" id="ARBA00022801"/>
    </source>
</evidence>
<dbReference type="STRING" id="283909.R7VEW1"/>
<sequence length="190" mass="22294">LIADFSARYSLPRCQSKHSDLQGISPETVSNLLQGQYSAKIGKFTIVDCRYPYEYQGGHIQGAENIYTKTDIKHRFMTSNEFLKSDDSDKRNVIIFHCEFSSERGPRMCRYLREIDRQEHADQYPKLNYPEMYILEGGYKAFYEHKIDHCVPQSYLPMLHADHSQDLKHFRAKTKSMNGSKAGRRRPLRY</sequence>
<dbReference type="GO" id="GO:0032502">
    <property type="term" value="P:developmental process"/>
    <property type="evidence" value="ECO:0007669"/>
    <property type="project" value="UniProtKB-ARBA"/>
</dbReference>
<dbReference type="HOGENOM" id="CLU_014464_1_1_1"/>
<dbReference type="GO" id="GO:0004725">
    <property type="term" value="F:protein tyrosine phosphatase activity"/>
    <property type="evidence" value="ECO:0007669"/>
    <property type="project" value="UniProtKB-UniRule"/>
</dbReference>
<dbReference type="PRINTS" id="PR00716">
    <property type="entry name" value="MPIPHPHTASE"/>
</dbReference>
<protein>
    <recommendedName>
        <fullName evidence="6">M-phase inducer phosphatase</fullName>
        <ecNumber evidence="6">3.1.3.48</ecNumber>
    </recommendedName>
</protein>
<dbReference type="InterPro" id="IPR036873">
    <property type="entry name" value="Rhodanese-like_dom_sf"/>
</dbReference>
<dbReference type="AlphaFoldDB" id="R7VEW1"/>
<dbReference type="GO" id="GO:0009794">
    <property type="term" value="P:regulation of mitotic cell cycle, embryonic"/>
    <property type="evidence" value="ECO:0007669"/>
    <property type="project" value="UniProtKB-ARBA"/>
</dbReference>
<dbReference type="PROSITE" id="PS50206">
    <property type="entry name" value="RHODANESE_3"/>
    <property type="match status" value="1"/>
</dbReference>
<comment type="similarity">
    <text evidence="1 6">Belongs to the MPI phosphatase family.</text>
</comment>
<dbReference type="OrthoDB" id="9999371at2759"/>
<accession>R7VEW1</accession>
<proteinExistence type="inferred from homology"/>
<feature type="domain" description="Rhodanese" evidence="7">
    <location>
        <begin position="40"/>
        <end position="151"/>
    </location>
</feature>
<dbReference type="SMART" id="SM00450">
    <property type="entry name" value="RHOD"/>
    <property type="match status" value="1"/>
</dbReference>
<evidence type="ECO:0000256" key="2">
    <source>
        <dbReference type="ARBA" id="ARBA00022618"/>
    </source>
</evidence>
<evidence type="ECO:0000313" key="8">
    <source>
        <dbReference type="EMBL" id="ELU14841.1"/>
    </source>
</evidence>
<dbReference type="PANTHER" id="PTHR10828:SF17">
    <property type="entry name" value="PROTEIN-TYROSINE-PHOSPHATASE"/>
    <property type="match status" value="1"/>
</dbReference>
<keyword evidence="4 6" id="KW-0904">Protein phosphatase</keyword>